<dbReference type="SUPFAM" id="SSF54928">
    <property type="entry name" value="RNA-binding domain, RBD"/>
    <property type="match status" value="1"/>
</dbReference>
<dbReference type="PROSITE" id="PS50102">
    <property type="entry name" value="RRM"/>
    <property type="match status" value="1"/>
</dbReference>
<dbReference type="GO" id="GO:0003723">
    <property type="term" value="F:RNA binding"/>
    <property type="evidence" value="ECO:0007669"/>
    <property type="project" value="UniProtKB-UniRule"/>
</dbReference>
<proteinExistence type="predicted"/>
<dbReference type="OrthoDB" id="694843at2759"/>
<dbReference type="Gene3D" id="3.30.70.330">
    <property type="match status" value="1"/>
</dbReference>
<dbReference type="InterPro" id="IPR005174">
    <property type="entry name" value="KIB1-4_b-propeller"/>
</dbReference>
<accession>A0A2K2DHC1</accession>
<dbReference type="InterPro" id="IPR000504">
    <property type="entry name" value="RRM_dom"/>
</dbReference>
<evidence type="ECO:0000313" key="4">
    <source>
        <dbReference type="EMBL" id="PNT73673.1"/>
    </source>
</evidence>
<gene>
    <name evidence="4" type="ORF">BRADI_2g62097v3</name>
</gene>
<feature type="region of interest" description="Disordered" evidence="2">
    <location>
        <begin position="166"/>
        <end position="186"/>
    </location>
</feature>
<dbReference type="InterPro" id="IPR036047">
    <property type="entry name" value="F-box-like_dom_sf"/>
</dbReference>
<reference evidence="5" key="3">
    <citation type="submission" date="2018-08" db="UniProtKB">
        <authorList>
            <consortium name="EnsemblPlants"/>
        </authorList>
    </citation>
    <scope>IDENTIFICATION</scope>
    <source>
        <strain evidence="5">cv. Bd21</strain>
    </source>
</reference>
<feature type="non-terminal residue" evidence="4">
    <location>
        <position position="369"/>
    </location>
</feature>
<evidence type="ECO:0000259" key="3">
    <source>
        <dbReference type="PROSITE" id="PS50102"/>
    </source>
</evidence>
<dbReference type="STRING" id="15368.A0A2K2DHC1"/>
<dbReference type="Gramene" id="PNT73673">
    <property type="protein sequence ID" value="PNT73673"/>
    <property type="gene ID" value="BRADI_2g62097v3"/>
</dbReference>
<dbReference type="Pfam" id="PF00076">
    <property type="entry name" value="RRM_1"/>
    <property type="match status" value="1"/>
</dbReference>
<dbReference type="EnsemblPlants" id="PNT73673">
    <property type="protein sequence ID" value="PNT73673"/>
    <property type="gene ID" value="BRADI_2g62097v3"/>
</dbReference>
<dbReference type="SMART" id="SM00360">
    <property type="entry name" value="RRM"/>
    <property type="match status" value="1"/>
</dbReference>
<evidence type="ECO:0000313" key="6">
    <source>
        <dbReference type="Proteomes" id="UP000008810"/>
    </source>
</evidence>
<dbReference type="CDD" id="cd09917">
    <property type="entry name" value="F-box_SF"/>
    <property type="match status" value="1"/>
</dbReference>
<dbReference type="EMBL" id="CM000881">
    <property type="protein sequence ID" value="PNT73673.1"/>
    <property type="molecule type" value="Genomic_DNA"/>
</dbReference>
<dbReference type="Proteomes" id="UP000008810">
    <property type="component" value="Chromosome 2"/>
</dbReference>
<dbReference type="InterPro" id="IPR035979">
    <property type="entry name" value="RBD_domain_sf"/>
</dbReference>
<dbReference type="PANTHER" id="PTHR33110">
    <property type="entry name" value="F-BOX/KELCH-REPEAT PROTEIN-RELATED"/>
    <property type="match status" value="1"/>
</dbReference>
<dbReference type="Pfam" id="PF03478">
    <property type="entry name" value="Beta-prop_KIB1-4"/>
    <property type="match status" value="1"/>
</dbReference>
<keyword evidence="1" id="KW-0694">RNA-binding</keyword>
<dbReference type="InParanoid" id="A0A2K2DHC1"/>
<dbReference type="AlphaFoldDB" id="A0A2K2DHC1"/>
<organism evidence="4">
    <name type="scientific">Brachypodium distachyon</name>
    <name type="common">Purple false brome</name>
    <name type="synonym">Trachynia distachya</name>
    <dbReference type="NCBI Taxonomy" id="15368"/>
    <lineage>
        <taxon>Eukaryota</taxon>
        <taxon>Viridiplantae</taxon>
        <taxon>Streptophyta</taxon>
        <taxon>Embryophyta</taxon>
        <taxon>Tracheophyta</taxon>
        <taxon>Spermatophyta</taxon>
        <taxon>Magnoliopsida</taxon>
        <taxon>Liliopsida</taxon>
        <taxon>Poales</taxon>
        <taxon>Poaceae</taxon>
        <taxon>BOP clade</taxon>
        <taxon>Pooideae</taxon>
        <taxon>Stipodae</taxon>
        <taxon>Brachypodieae</taxon>
        <taxon>Brachypodium</taxon>
    </lineage>
</organism>
<sequence>MDDRTRWADLPPDLVRVISGHVRDAADLVRFHAVCKPWRDSRRCHPLSSPGTSTAKAQLLLPWLLAPPPPADSKDPMIRFRTLATSVWHTEFCFCAAYHRGKILFTVDARQWRVVVFSGDEDEDVLVPSPWMLYERRHYPRQYSYALESRGELLWAAVQTVHALSESESEESPATENKKKKKKKKKQLRWVRRDGQSLTDRALFLGHPSSFAMDASRLGIGIGGWAYLVHHDGNKASPREQAGVLKHNLVSGSGEAEFLERLPQGWAGGGDGRHFAWLDHPWLETWRGIITGHVSGWRCMRGLPLTVRSSQLRRFLGEHGSVSEAEVVRYKKTKASQGIGFVTIATRHSNQEDAVDALDGLLLDGIRLQ</sequence>
<dbReference type="SUPFAM" id="SSF81383">
    <property type="entry name" value="F-box domain"/>
    <property type="match status" value="1"/>
</dbReference>
<dbReference type="PANTHER" id="PTHR33110:SF99">
    <property type="entry name" value="DUF295 DOMAIN-CONTAINING PROTEIN"/>
    <property type="match status" value="1"/>
</dbReference>
<reference evidence="4" key="2">
    <citation type="submission" date="2017-06" db="EMBL/GenBank/DDBJ databases">
        <title>WGS assembly of Brachypodium distachyon.</title>
        <authorList>
            <consortium name="The International Brachypodium Initiative"/>
            <person name="Lucas S."/>
            <person name="Harmon-Smith M."/>
            <person name="Lail K."/>
            <person name="Tice H."/>
            <person name="Grimwood J."/>
            <person name="Bruce D."/>
            <person name="Barry K."/>
            <person name="Shu S."/>
            <person name="Lindquist E."/>
            <person name="Wang M."/>
            <person name="Pitluck S."/>
            <person name="Vogel J.P."/>
            <person name="Garvin D.F."/>
            <person name="Mockler T.C."/>
            <person name="Schmutz J."/>
            <person name="Rokhsar D."/>
            <person name="Bevan M.W."/>
        </authorList>
    </citation>
    <scope>NUCLEOTIDE SEQUENCE</scope>
    <source>
        <strain evidence="4">Bd21</strain>
    </source>
</reference>
<reference evidence="4 5" key="1">
    <citation type="journal article" date="2010" name="Nature">
        <title>Genome sequencing and analysis of the model grass Brachypodium distachyon.</title>
        <authorList>
            <consortium name="International Brachypodium Initiative"/>
        </authorList>
    </citation>
    <scope>NUCLEOTIDE SEQUENCE [LARGE SCALE GENOMIC DNA]</scope>
    <source>
        <strain evidence="4 5">Bd21</strain>
    </source>
</reference>
<protein>
    <recommendedName>
        <fullName evidence="3">RRM domain-containing protein</fullName>
    </recommendedName>
</protein>
<evidence type="ECO:0000256" key="2">
    <source>
        <dbReference type="SAM" id="MobiDB-lite"/>
    </source>
</evidence>
<evidence type="ECO:0000256" key="1">
    <source>
        <dbReference type="PROSITE-ProRule" id="PRU00176"/>
    </source>
</evidence>
<dbReference type="InterPro" id="IPR012677">
    <property type="entry name" value="Nucleotide-bd_a/b_plait_sf"/>
</dbReference>
<name>A0A2K2DHC1_BRADI</name>
<feature type="domain" description="RRM" evidence="3">
    <location>
        <begin position="300"/>
        <end position="369"/>
    </location>
</feature>
<keyword evidence="6" id="KW-1185">Reference proteome</keyword>
<evidence type="ECO:0000313" key="5">
    <source>
        <dbReference type="EnsemblPlants" id="PNT73673"/>
    </source>
</evidence>